<feature type="region of interest" description="Disordered" evidence="2">
    <location>
        <begin position="180"/>
        <end position="200"/>
    </location>
</feature>
<reference evidence="5" key="1">
    <citation type="submission" date="2015-07" db="EMBL/GenBank/DDBJ databases">
        <title>Whole genome sequence of an Ensifer adhaerens strain isolated from a cave pool in the Wind Cave National Park.</title>
        <authorList>
            <person name="Eng W.W.H."/>
            <person name="Gan H.M."/>
            <person name="Barton H.A."/>
            <person name="Savka M.A."/>
        </authorList>
    </citation>
    <scope>NUCLEOTIDE SEQUENCE [LARGE SCALE GENOMIC DNA]</scope>
    <source>
        <strain evidence="5">SD006</strain>
    </source>
</reference>
<evidence type="ECO:0000313" key="4">
    <source>
        <dbReference type="EMBL" id="KOF13705.1"/>
    </source>
</evidence>
<dbReference type="Pfam" id="PF13181">
    <property type="entry name" value="TPR_8"/>
    <property type="match status" value="1"/>
</dbReference>
<comment type="caution">
    <text evidence="4">The sequence shown here is derived from an EMBL/GenBank/DDBJ whole genome shotgun (WGS) entry which is preliminary data.</text>
</comment>
<dbReference type="Pfam" id="PF00211">
    <property type="entry name" value="Guanylate_cyc"/>
    <property type="match status" value="1"/>
</dbReference>
<feature type="repeat" description="TPR" evidence="1">
    <location>
        <begin position="532"/>
        <end position="565"/>
    </location>
</feature>
<gene>
    <name evidence="4" type="ORF">AC244_29810</name>
</gene>
<dbReference type="EMBL" id="LGAP01000033">
    <property type="protein sequence ID" value="KOF13705.1"/>
    <property type="molecule type" value="Genomic_DNA"/>
</dbReference>
<dbReference type="InterPro" id="IPR050697">
    <property type="entry name" value="Adenylyl/Guanylyl_Cyclase_3/4"/>
</dbReference>
<dbReference type="Gene3D" id="1.25.40.10">
    <property type="entry name" value="Tetratricopeptide repeat domain"/>
    <property type="match status" value="1"/>
</dbReference>
<dbReference type="OrthoDB" id="9807521at2"/>
<dbReference type="RefSeq" id="WP_053252425.1">
    <property type="nucleotide sequence ID" value="NZ_LGAP01000033.1"/>
</dbReference>
<dbReference type="Gene3D" id="3.30.70.1230">
    <property type="entry name" value="Nucleotide cyclase"/>
    <property type="match status" value="1"/>
</dbReference>
<evidence type="ECO:0000256" key="2">
    <source>
        <dbReference type="SAM" id="MobiDB-lite"/>
    </source>
</evidence>
<evidence type="ECO:0000313" key="5">
    <source>
        <dbReference type="Proteomes" id="UP000037425"/>
    </source>
</evidence>
<evidence type="ECO:0000259" key="3">
    <source>
        <dbReference type="PROSITE" id="PS50125"/>
    </source>
</evidence>
<dbReference type="Proteomes" id="UP000037425">
    <property type="component" value="Unassembled WGS sequence"/>
</dbReference>
<evidence type="ECO:0000256" key="1">
    <source>
        <dbReference type="PROSITE-ProRule" id="PRU00339"/>
    </source>
</evidence>
<dbReference type="SMART" id="SM00028">
    <property type="entry name" value="TPR"/>
    <property type="match status" value="4"/>
</dbReference>
<dbReference type="SUPFAM" id="SSF55073">
    <property type="entry name" value="Nucleotide cyclase"/>
    <property type="match status" value="1"/>
</dbReference>
<dbReference type="Gene3D" id="3.40.50.10070">
    <property type="entry name" value="TolB, N-terminal domain"/>
    <property type="match status" value="1"/>
</dbReference>
<proteinExistence type="predicted"/>
<protein>
    <submittedName>
        <fullName evidence="4">Guanylyl cyclase</fullName>
    </submittedName>
</protein>
<feature type="domain" description="Guanylate cyclase" evidence="3">
    <location>
        <begin position="9"/>
        <end position="125"/>
    </location>
</feature>
<keyword evidence="1" id="KW-0802">TPR repeat</keyword>
<dbReference type="PATRIC" id="fig|106592.7.peg.5120"/>
<dbReference type="CDD" id="cd07302">
    <property type="entry name" value="CHD"/>
    <property type="match status" value="1"/>
</dbReference>
<dbReference type="GO" id="GO:0006171">
    <property type="term" value="P:cAMP biosynthetic process"/>
    <property type="evidence" value="ECO:0007669"/>
    <property type="project" value="TreeGrafter"/>
</dbReference>
<sequence length="596" mass="65047">MSDTRKIAAILVADVVGYSRLAGLDEERILARLRTLRSDLIDPTIAVYNGRIVKRTGDGSLIEFRSVVDAVRCAIEVQSAMLERNAGVPEDRRIEFRIGIHLGDVVEESDGDLMGDGVNIASRLEGIARPGSICLSEDAYRQVKARLDLAATDLGATQLKNIVEPIRIYALEIGLARGANSPAPAPSPAKTQPQPPSSYHLPEKPSIAVLAFDNMSGDAEQEYFSDGISEDIITDLSRLPELHVIARNSSFVYKNAAVSVPEVAKALGVRYVLEGSVRKAGNRVRVTAQLIDANDGGHVWANRFDRDLTDIFAVQDELTREIVAALKVQLTGGDQGRLAGGRPVDVKAYELLLRGREQASVHTLLANAAGRSLAEAAIAIDPDYAAAHALIAFTHVLDYVNDWSADPEHSLRSGRALAEQAVAMAPDQPDGHCSLSIACMWMRELDRAKEEALLGLALAPSSAQLHMALAHALIFSGDPKAALDELGISMRLDPLYPEVLLQFLADAHFSLGNYETAILAIEARLMRNPQSETAYALLASCHGHLGRREQSRQAWNRALELNPHFSIDRRRRVLPFRNPDDFERRVEGLRKAGLVM</sequence>
<dbReference type="InterPro" id="IPR019734">
    <property type="entry name" value="TPR_rpt"/>
</dbReference>
<dbReference type="PROSITE" id="PS50005">
    <property type="entry name" value="TPR"/>
    <property type="match status" value="1"/>
</dbReference>
<dbReference type="InterPro" id="IPR029787">
    <property type="entry name" value="Nucleotide_cyclase"/>
</dbReference>
<dbReference type="PROSITE" id="PS50125">
    <property type="entry name" value="GUANYLATE_CYCLASE_2"/>
    <property type="match status" value="1"/>
</dbReference>
<name>A0A0L8BGN5_ENSAD</name>
<dbReference type="PANTHER" id="PTHR43081">
    <property type="entry name" value="ADENYLATE CYCLASE, TERMINAL-DIFFERENTIATION SPECIFIC-RELATED"/>
    <property type="match status" value="1"/>
</dbReference>
<organism evidence="4 5">
    <name type="scientific">Ensifer adhaerens</name>
    <name type="common">Sinorhizobium morelense</name>
    <dbReference type="NCBI Taxonomy" id="106592"/>
    <lineage>
        <taxon>Bacteria</taxon>
        <taxon>Pseudomonadati</taxon>
        <taxon>Pseudomonadota</taxon>
        <taxon>Alphaproteobacteria</taxon>
        <taxon>Hyphomicrobiales</taxon>
        <taxon>Rhizobiaceae</taxon>
        <taxon>Sinorhizobium/Ensifer group</taxon>
        <taxon>Ensifer</taxon>
    </lineage>
</organism>
<dbReference type="GO" id="GO:0004016">
    <property type="term" value="F:adenylate cyclase activity"/>
    <property type="evidence" value="ECO:0007669"/>
    <property type="project" value="UniProtKB-ARBA"/>
</dbReference>
<dbReference type="SUPFAM" id="SSF48452">
    <property type="entry name" value="TPR-like"/>
    <property type="match status" value="1"/>
</dbReference>
<dbReference type="GO" id="GO:0035556">
    <property type="term" value="P:intracellular signal transduction"/>
    <property type="evidence" value="ECO:0007669"/>
    <property type="project" value="InterPro"/>
</dbReference>
<accession>A0A0L8BGN5</accession>
<dbReference type="PANTHER" id="PTHR43081:SF19">
    <property type="entry name" value="PH-SENSITIVE ADENYLATE CYCLASE RV1264"/>
    <property type="match status" value="1"/>
</dbReference>
<dbReference type="InterPro" id="IPR011990">
    <property type="entry name" value="TPR-like_helical_dom_sf"/>
</dbReference>
<dbReference type="AlphaFoldDB" id="A0A0L8BGN5"/>
<dbReference type="InterPro" id="IPR001054">
    <property type="entry name" value="A/G_cyclase"/>
</dbReference>